<feature type="coiled-coil region" evidence="3">
    <location>
        <begin position="166"/>
        <end position="193"/>
    </location>
</feature>
<evidence type="ECO:0000256" key="2">
    <source>
        <dbReference type="ARBA" id="ARBA00022741"/>
    </source>
</evidence>
<dbReference type="GO" id="GO:0003924">
    <property type="term" value="F:GTPase activity"/>
    <property type="evidence" value="ECO:0007669"/>
    <property type="project" value="InterPro"/>
</dbReference>
<evidence type="ECO:0000256" key="1">
    <source>
        <dbReference type="ARBA" id="ARBA00004112"/>
    </source>
</evidence>
<comment type="subcellular location">
    <subcellularLocation>
        <location evidence="1">Host cell membrane</location>
        <topology evidence="1">Lipid-anchor</topology>
        <orientation evidence="1">Cytoplasmic side</orientation>
    </subcellularLocation>
</comment>
<gene>
    <name evidence="4" type="ORF">BMW23_0783</name>
</gene>
<dbReference type="PRINTS" id="PR00449">
    <property type="entry name" value="RASTRNSFRMNG"/>
</dbReference>
<dbReference type="PANTHER" id="PTHR47978">
    <property type="match status" value="1"/>
</dbReference>
<dbReference type="EMBL" id="MF782455">
    <property type="protein sequence ID" value="ATZ80829.1"/>
    <property type="molecule type" value="Genomic_DNA"/>
</dbReference>
<dbReference type="Proteomes" id="UP000240325">
    <property type="component" value="Segment"/>
</dbReference>
<evidence type="ECO:0000256" key="3">
    <source>
        <dbReference type="SAM" id="Coils"/>
    </source>
</evidence>
<dbReference type="CDD" id="cd00154">
    <property type="entry name" value="Rab"/>
    <property type="match status" value="1"/>
</dbReference>
<keyword evidence="2" id="KW-0547">Nucleotide-binding</keyword>
<reference evidence="4" key="1">
    <citation type="journal article" date="2017" name="Elife">
        <title>The kinetoplastid-infecting Bodo saltans virus (BsV), a window into the most abundant giant viruses in the sea.</title>
        <authorList>
            <person name="Deeg C.M."/>
            <person name="Chow C.-E.T."/>
            <person name="Suttle C.A."/>
        </authorList>
    </citation>
    <scope>NUCLEOTIDE SEQUENCE</scope>
    <source>
        <strain evidence="4">NG1</strain>
    </source>
</reference>
<proteinExistence type="predicted"/>
<dbReference type="Pfam" id="PF00071">
    <property type="entry name" value="Ras"/>
    <property type="match status" value="1"/>
</dbReference>
<keyword evidence="3" id="KW-0175">Coiled coil</keyword>
<evidence type="ECO:0000313" key="5">
    <source>
        <dbReference type="Proteomes" id="UP000240325"/>
    </source>
</evidence>
<dbReference type="GO" id="GO:0005525">
    <property type="term" value="F:GTP binding"/>
    <property type="evidence" value="ECO:0007669"/>
    <property type="project" value="InterPro"/>
</dbReference>
<dbReference type="SMART" id="SM00174">
    <property type="entry name" value="RHO"/>
    <property type="match status" value="1"/>
</dbReference>
<keyword evidence="5" id="KW-1185">Reference proteome</keyword>
<dbReference type="InterPro" id="IPR027417">
    <property type="entry name" value="P-loop_NTPase"/>
</dbReference>
<evidence type="ECO:0000313" key="4">
    <source>
        <dbReference type="EMBL" id="ATZ80829.1"/>
    </source>
</evidence>
<dbReference type="SMART" id="SM00173">
    <property type="entry name" value="RAS"/>
    <property type="match status" value="1"/>
</dbReference>
<dbReference type="Gene3D" id="3.40.50.300">
    <property type="entry name" value="P-loop containing nucleotide triphosphate hydrolases"/>
    <property type="match status" value="1"/>
</dbReference>
<dbReference type="InterPro" id="IPR005225">
    <property type="entry name" value="Small_GTP-bd"/>
</dbReference>
<dbReference type="InterPro" id="IPR001806">
    <property type="entry name" value="Small_GTPase"/>
</dbReference>
<organism evidence="4">
    <name type="scientific">Bodo saltans virus</name>
    <dbReference type="NCBI Taxonomy" id="2024608"/>
    <lineage>
        <taxon>Viruses</taxon>
        <taxon>Varidnaviria</taxon>
        <taxon>Bamfordvirae</taxon>
        <taxon>Nucleocytoviricota</taxon>
        <taxon>Megaviricetes</taxon>
        <taxon>Imitervirales</taxon>
        <taxon>Mimiviridae</taxon>
        <taxon>Klosneuvirinae</taxon>
        <taxon>Theiavirus</taxon>
        <taxon>Theiavirus salishense</taxon>
    </lineage>
</organism>
<protein>
    <submittedName>
        <fullName evidence="4">Rab-like GTPase</fullName>
    </submittedName>
</protein>
<dbReference type="PROSITE" id="PS51419">
    <property type="entry name" value="RAB"/>
    <property type="match status" value="1"/>
</dbReference>
<name>A0A2H4UVD9_9VIRU</name>
<dbReference type="SUPFAM" id="SSF52540">
    <property type="entry name" value="P-loop containing nucleoside triphosphate hydrolases"/>
    <property type="match status" value="1"/>
</dbReference>
<accession>A0A2H4UVD9</accession>
<dbReference type="GO" id="GO:0020002">
    <property type="term" value="C:host cell plasma membrane"/>
    <property type="evidence" value="ECO:0007669"/>
    <property type="project" value="UniProtKB-SubCell"/>
</dbReference>
<dbReference type="NCBIfam" id="TIGR00231">
    <property type="entry name" value="small_GTP"/>
    <property type="match status" value="1"/>
</dbReference>
<dbReference type="SMART" id="SM00175">
    <property type="entry name" value="RAB"/>
    <property type="match status" value="1"/>
</dbReference>
<sequence length="471" mass="55431">MQKKKIILLGDTNVGKSSVINNYISNGNNVNVYPTIGNENYTKNINNYVCEIWDLSGSQKYQNIIEQMCMGAHVIFLFFDVSNEKSFINIGKWKDKALKYNNINDITIFLLGNKNDLLSNRVISQDKAVEFALSNDMMYFEISINDCFSIKQIFNTVTFIWSKDAANEKQQEIKNEQNEIISTNNVKNELNDELKDELYNKLYDNLQDKLCDNLKNKLYANFNCKLYDKLHNALYDELYNKIHNALCDELYNKIHNALYDELYNKIHNALYDELYNKLHDTLHGKLRDTLHGELYDTLHGELHDALHGELRDTLHGELYDTLHDELHDTLHDELYHKLHEEIYNKLSEEMINKSLNKQNSEIKTEHTEMVIKKSMKISAIQESVIEKDGYSMKLIDGYDENMFEENIKIYLKKIMSNVVAQTQNKNRPLNYALAEVDLLGNFIKKTIMRTRMYTNDMKKLKNEYYYKKKII</sequence>